<evidence type="ECO:0000256" key="2">
    <source>
        <dbReference type="ARBA" id="ARBA00012409"/>
    </source>
</evidence>
<dbReference type="GO" id="GO:0004693">
    <property type="term" value="F:cyclin-dependent protein serine/threonine kinase activity"/>
    <property type="evidence" value="ECO:0007669"/>
    <property type="project" value="TreeGrafter"/>
</dbReference>
<evidence type="ECO:0000256" key="11">
    <source>
        <dbReference type="PROSITE-ProRule" id="PRU10141"/>
    </source>
</evidence>
<dbReference type="InterPro" id="IPR000719">
    <property type="entry name" value="Prot_kinase_dom"/>
</dbReference>
<name>A0A0E9N9A5_SAICN</name>
<evidence type="ECO:0000256" key="4">
    <source>
        <dbReference type="ARBA" id="ARBA00022553"/>
    </source>
</evidence>
<dbReference type="GO" id="GO:0008353">
    <property type="term" value="F:RNA polymerase II CTD heptapeptide repeat kinase activity"/>
    <property type="evidence" value="ECO:0007669"/>
    <property type="project" value="UniProtKB-EC"/>
</dbReference>
<dbReference type="OMA" id="GIHHCHR"/>
<dbReference type="InterPro" id="IPR011009">
    <property type="entry name" value="Kinase-like_dom_sf"/>
</dbReference>
<dbReference type="FunFam" id="1.10.510.10:FF:000624">
    <property type="entry name" value="Mitogen-activated protein kinase"/>
    <property type="match status" value="1"/>
</dbReference>
<feature type="binding site" evidence="11">
    <location>
        <position position="64"/>
    </location>
    <ligand>
        <name>ATP</name>
        <dbReference type="ChEBI" id="CHEBI:30616"/>
    </ligand>
</feature>
<organism evidence="14 15">
    <name type="scientific">Saitoella complicata (strain BCRC 22490 / CBS 7301 / JCM 7358 / NBRC 10748 / NRRL Y-17804)</name>
    <dbReference type="NCBI Taxonomy" id="698492"/>
    <lineage>
        <taxon>Eukaryota</taxon>
        <taxon>Fungi</taxon>
        <taxon>Dikarya</taxon>
        <taxon>Ascomycota</taxon>
        <taxon>Taphrinomycotina</taxon>
        <taxon>Taphrinomycotina incertae sedis</taxon>
        <taxon>Saitoella</taxon>
    </lineage>
</organism>
<dbReference type="InterPro" id="IPR050108">
    <property type="entry name" value="CDK"/>
</dbReference>
<dbReference type="GO" id="GO:0005524">
    <property type="term" value="F:ATP binding"/>
    <property type="evidence" value="ECO:0007669"/>
    <property type="project" value="UniProtKB-UniRule"/>
</dbReference>
<dbReference type="InterPro" id="IPR037770">
    <property type="entry name" value="CDK7"/>
</dbReference>
<keyword evidence="7" id="KW-0418">Kinase</keyword>
<dbReference type="CDD" id="cd07841">
    <property type="entry name" value="STKc_CDK7"/>
    <property type="match status" value="1"/>
</dbReference>
<evidence type="ECO:0000259" key="13">
    <source>
        <dbReference type="PROSITE" id="PS50011"/>
    </source>
</evidence>
<dbReference type="AlphaFoldDB" id="A0A0E9N9A5"/>
<evidence type="ECO:0000256" key="1">
    <source>
        <dbReference type="ARBA" id="ARBA00006485"/>
    </source>
</evidence>
<dbReference type="Gene3D" id="1.10.510.10">
    <property type="entry name" value="Transferase(Phosphotransferase) domain 1"/>
    <property type="match status" value="1"/>
</dbReference>
<dbReference type="EMBL" id="BACD03000003">
    <property type="protein sequence ID" value="GAO46394.1"/>
    <property type="molecule type" value="Genomic_DNA"/>
</dbReference>
<dbReference type="PROSITE" id="PS00108">
    <property type="entry name" value="PROTEIN_KINASE_ST"/>
    <property type="match status" value="1"/>
</dbReference>
<feature type="domain" description="Protein kinase" evidence="13">
    <location>
        <begin position="34"/>
        <end position="322"/>
    </location>
</feature>
<reference evidence="14 15" key="3">
    <citation type="journal article" date="2015" name="Genome Announc.">
        <title>Draft Genome Sequence of the Archiascomycetous Yeast Saitoella complicata.</title>
        <authorList>
            <person name="Yamauchi K."/>
            <person name="Kondo S."/>
            <person name="Hamamoto M."/>
            <person name="Takahashi Y."/>
            <person name="Ogura Y."/>
            <person name="Hayashi T."/>
            <person name="Nishida H."/>
        </authorList>
    </citation>
    <scope>NUCLEOTIDE SEQUENCE [LARGE SCALE GENOMIC DNA]</scope>
    <source>
        <strain evidence="14 15">NRRL Y-17804</strain>
    </source>
</reference>
<evidence type="ECO:0000256" key="8">
    <source>
        <dbReference type="ARBA" id="ARBA00022840"/>
    </source>
</evidence>
<dbReference type="GO" id="GO:0070985">
    <property type="term" value="C:transcription factor TFIIK complex"/>
    <property type="evidence" value="ECO:0007669"/>
    <property type="project" value="InterPro"/>
</dbReference>
<evidence type="ECO:0000313" key="14">
    <source>
        <dbReference type="EMBL" id="GAO46394.1"/>
    </source>
</evidence>
<keyword evidence="4" id="KW-0597">Phosphoprotein</keyword>
<dbReference type="Gene3D" id="3.30.200.20">
    <property type="entry name" value="Phosphorylase Kinase, domain 1"/>
    <property type="match status" value="1"/>
</dbReference>
<evidence type="ECO:0000313" key="15">
    <source>
        <dbReference type="Proteomes" id="UP000033140"/>
    </source>
</evidence>
<dbReference type="GO" id="GO:0005737">
    <property type="term" value="C:cytoplasm"/>
    <property type="evidence" value="ECO:0007669"/>
    <property type="project" value="TreeGrafter"/>
</dbReference>
<gene>
    <name evidence="14" type="ORF">G7K_0625-t1</name>
</gene>
<dbReference type="GO" id="GO:0045944">
    <property type="term" value="P:positive regulation of transcription by RNA polymerase II"/>
    <property type="evidence" value="ECO:0007669"/>
    <property type="project" value="TreeGrafter"/>
</dbReference>
<dbReference type="PANTHER" id="PTHR24056">
    <property type="entry name" value="CELL DIVISION PROTEIN KINASE"/>
    <property type="match status" value="1"/>
</dbReference>
<comment type="caution">
    <text evidence="14">The sequence shown here is derived from an EMBL/GenBank/DDBJ whole genome shotgun (WGS) entry which is preliminary data.</text>
</comment>
<accession>A0A0E9N9A5</accession>
<dbReference type="Pfam" id="PF00069">
    <property type="entry name" value="Pkinase"/>
    <property type="match status" value="1"/>
</dbReference>
<dbReference type="InterPro" id="IPR017441">
    <property type="entry name" value="Protein_kinase_ATP_BS"/>
</dbReference>
<dbReference type="InterPro" id="IPR008271">
    <property type="entry name" value="Ser/Thr_kinase_AS"/>
</dbReference>
<evidence type="ECO:0000256" key="10">
    <source>
        <dbReference type="PIRSR" id="PIRSR637770-2"/>
    </source>
</evidence>
<dbReference type="Proteomes" id="UP000033140">
    <property type="component" value="Unassembled WGS sequence"/>
</dbReference>
<evidence type="ECO:0000256" key="12">
    <source>
        <dbReference type="RuleBase" id="RU000304"/>
    </source>
</evidence>
<dbReference type="EC" id="2.7.11.23" evidence="2"/>
<evidence type="ECO:0000256" key="3">
    <source>
        <dbReference type="ARBA" id="ARBA00022527"/>
    </source>
</evidence>
<reference evidence="14 15" key="2">
    <citation type="journal article" date="2014" name="J. Gen. Appl. Microbiol.">
        <title>The early diverging ascomycetous budding yeast Saitoella complicata has three histone deacetylases belonging to the Clr6, Hos2, and Rpd3 lineages.</title>
        <authorList>
            <person name="Nishida H."/>
            <person name="Matsumoto T."/>
            <person name="Kondo S."/>
            <person name="Hamamoto M."/>
            <person name="Yoshikawa H."/>
        </authorList>
    </citation>
    <scope>NUCLEOTIDE SEQUENCE [LARGE SCALE GENOMIC DNA]</scope>
    <source>
        <strain evidence="14 15">NRRL Y-17804</strain>
    </source>
</reference>
<dbReference type="SMART" id="SM00220">
    <property type="entry name" value="S_TKc"/>
    <property type="match status" value="1"/>
</dbReference>
<reference evidence="14 15" key="1">
    <citation type="journal article" date="2011" name="J. Gen. Appl. Microbiol.">
        <title>Draft genome sequencing of the enigmatic yeast Saitoella complicata.</title>
        <authorList>
            <person name="Nishida H."/>
            <person name="Hamamoto M."/>
            <person name="Sugiyama J."/>
        </authorList>
    </citation>
    <scope>NUCLEOTIDE SEQUENCE [LARGE SCALE GENOMIC DNA]</scope>
    <source>
        <strain evidence="14 15">NRRL Y-17804</strain>
    </source>
</reference>
<feature type="binding site" evidence="10">
    <location>
        <begin position="40"/>
        <end position="48"/>
    </location>
    <ligand>
        <name>ATP</name>
        <dbReference type="ChEBI" id="CHEBI:30616"/>
    </ligand>
</feature>
<dbReference type="PROSITE" id="PS50011">
    <property type="entry name" value="PROTEIN_KINASE_DOM"/>
    <property type="match status" value="1"/>
</dbReference>
<evidence type="ECO:0000256" key="7">
    <source>
        <dbReference type="ARBA" id="ARBA00022777"/>
    </source>
</evidence>
<feature type="binding site" evidence="10">
    <location>
        <position position="63"/>
    </location>
    <ligand>
        <name>ATP</name>
        <dbReference type="ChEBI" id="CHEBI:30616"/>
    </ligand>
</feature>
<evidence type="ECO:0000256" key="5">
    <source>
        <dbReference type="ARBA" id="ARBA00022679"/>
    </source>
</evidence>
<dbReference type="SUPFAM" id="SSF56112">
    <property type="entry name" value="Protein kinase-like (PK-like)"/>
    <property type="match status" value="1"/>
</dbReference>
<protein>
    <recommendedName>
        <fullName evidence="2">[RNA-polymerase]-subunit kinase</fullName>
        <ecNumber evidence="2">2.7.11.23</ecNumber>
    </recommendedName>
</protein>
<sequence length="373" mass="42209">MSSADTTRQPTPVSTFGTGLEPAELQNELVRKRYLKEEKVGEGTYAVVYVGKQIDTNIKIAIKKIKVGPADQAKNGIDLSAIREIKLLRELRHENIIHLLDVFSQKQNLNLVLEFLDCDLEMLIRDRSIIFSPGNVKAWMCMTLRGLLHCHDNFVLHRDLKPNNLLISPTGVLKLADFGLARYHADTGPSARMSNSVVTRWYRSPELLMGARWYGTGIDIWSVGCIFAELMLRVPYMASETDLGQLDVIFRALGTPTEDEWPDMRKLPAYETAMPRTTYPRQPLSGLFTAASTDALDLLSRMLTFDPRKRPTSRECLLHPYFVNAPRPTREDRLPRKGGGMERGGEVVRDLKRKADAKENLGGRDKIARKLVF</sequence>
<keyword evidence="15" id="KW-1185">Reference proteome</keyword>
<proteinExistence type="inferred from homology"/>
<dbReference type="PROSITE" id="PS00107">
    <property type="entry name" value="PROTEIN_KINASE_ATP"/>
    <property type="match status" value="1"/>
</dbReference>
<dbReference type="PANTHER" id="PTHR24056:SF0">
    <property type="entry name" value="CYCLIN-DEPENDENT KINASE 7"/>
    <property type="match status" value="1"/>
</dbReference>
<keyword evidence="5" id="KW-0808">Transferase</keyword>
<evidence type="ECO:0000256" key="9">
    <source>
        <dbReference type="PIRSR" id="PIRSR637770-1"/>
    </source>
</evidence>
<dbReference type="STRING" id="698492.A0A0E9N9A5"/>
<evidence type="ECO:0000256" key="6">
    <source>
        <dbReference type="ARBA" id="ARBA00022741"/>
    </source>
</evidence>
<keyword evidence="8 10" id="KW-0067">ATP-binding</keyword>
<keyword evidence="6 10" id="KW-0547">Nucleotide-binding</keyword>
<keyword evidence="3 12" id="KW-0723">Serine/threonine-protein kinase</keyword>
<comment type="similarity">
    <text evidence="1">Belongs to the protein kinase superfamily. CMGC Ser/Thr protein kinase family. CDC2/CDKX subfamily.</text>
</comment>
<feature type="active site" description="Proton acceptor" evidence="9">
    <location>
        <position position="159"/>
    </location>
</feature>